<dbReference type="GO" id="GO:0020037">
    <property type="term" value="F:heme binding"/>
    <property type="evidence" value="ECO:0007669"/>
    <property type="project" value="UniProtKB-UniRule"/>
</dbReference>
<feature type="disulfide bond" evidence="11">
    <location>
        <begin position="117"/>
        <end position="200"/>
    </location>
</feature>
<keyword evidence="2 12" id="KW-0575">Peroxidase</keyword>
<dbReference type="GO" id="GO:0004601">
    <property type="term" value="F:peroxidase activity"/>
    <property type="evidence" value="ECO:0007669"/>
    <property type="project" value="UniProtKB-KW"/>
</dbReference>
<comment type="cofactor">
    <cofactor evidence="9 12">
        <name>Ca(2+)</name>
        <dbReference type="ChEBI" id="CHEBI:29108"/>
    </cofactor>
    <text evidence="9 12">Binds 2 calcium ions per subunit.</text>
</comment>
<dbReference type="OrthoDB" id="2113341at2759"/>
<feature type="binding site" evidence="9">
    <location>
        <position position="256"/>
    </location>
    <ligand>
        <name>Ca(2+)</name>
        <dbReference type="ChEBI" id="CHEBI:29108"/>
        <label>2</label>
    </ligand>
</feature>
<keyword evidence="11" id="KW-1015">Disulfide bond</keyword>
<feature type="compositionally biased region" description="Basic and acidic residues" evidence="13">
    <location>
        <begin position="385"/>
        <end position="402"/>
    </location>
</feature>
<feature type="binding site" evidence="9">
    <location>
        <position position="146"/>
    </location>
    <ligand>
        <name>Ca(2+)</name>
        <dbReference type="ChEBI" id="CHEBI:29108"/>
        <label>1</label>
    </ligand>
</feature>
<proteinExistence type="inferred from homology"/>
<feature type="domain" description="Plant heme peroxidase family profile" evidence="14">
    <location>
        <begin position="183"/>
        <end position="317"/>
    </location>
</feature>
<keyword evidence="7" id="KW-0325">Glycoprotein</keyword>
<keyword evidence="9 12" id="KW-0106">Calcium</keyword>
<feature type="binding site" evidence="9">
    <location>
        <position position="275"/>
    </location>
    <ligand>
        <name>Ca(2+)</name>
        <dbReference type="ChEBI" id="CHEBI:29108"/>
        <label>2</label>
    </ligand>
</feature>
<dbReference type="GO" id="GO:0034599">
    <property type="term" value="P:cellular response to oxidative stress"/>
    <property type="evidence" value="ECO:0007669"/>
    <property type="project" value="InterPro"/>
</dbReference>
<keyword evidence="4 9" id="KW-0479">Metal-binding</keyword>
<dbReference type="EMBL" id="KL648129">
    <property type="protein sequence ID" value="KEY71901.1"/>
    <property type="molecule type" value="Genomic_DNA"/>
</dbReference>
<feature type="binding site" evidence="9">
    <location>
        <position position="273"/>
    </location>
    <ligand>
        <name>Ca(2+)</name>
        <dbReference type="ChEBI" id="CHEBI:29108"/>
        <label>2</label>
    </ligand>
</feature>
<dbReference type="PROSITE" id="PS00436">
    <property type="entry name" value="PEROXIDASE_2"/>
    <property type="match status" value="1"/>
</dbReference>
<gene>
    <name evidence="15" type="ORF">S7711_09819</name>
</gene>
<evidence type="ECO:0000256" key="4">
    <source>
        <dbReference type="ARBA" id="ARBA00022723"/>
    </source>
</evidence>
<evidence type="ECO:0000256" key="5">
    <source>
        <dbReference type="ARBA" id="ARBA00023002"/>
    </source>
</evidence>
<feature type="region of interest" description="Disordered" evidence="13">
    <location>
        <begin position="380"/>
        <end position="402"/>
    </location>
</feature>
<dbReference type="InterPro" id="IPR001621">
    <property type="entry name" value="Ligninase"/>
</dbReference>
<dbReference type="InterPro" id="IPR044831">
    <property type="entry name" value="Ccp1-like"/>
</dbReference>
<dbReference type="Pfam" id="PF00141">
    <property type="entry name" value="peroxidase"/>
    <property type="match status" value="1"/>
</dbReference>
<evidence type="ECO:0000256" key="9">
    <source>
        <dbReference type="PIRSR" id="PIRSR601621-2"/>
    </source>
</evidence>
<dbReference type="PANTHER" id="PTHR31356">
    <property type="entry name" value="THYLAKOID LUMENAL 29 KDA PROTEIN, CHLOROPLASTIC-RELATED"/>
    <property type="match status" value="1"/>
</dbReference>
<dbReference type="FunFam" id="1.10.520.10:FF:000021">
    <property type="entry name" value="Peroxidase"/>
    <property type="match status" value="1"/>
</dbReference>
<evidence type="ECO:0000256" key="10">
    <source>
        <dbReference type="PIRSR" id="PIRSR601621-3"/>
    </source>
</evidence>
<evidence type="ECO:0000313" key="15">
    <source>
        <dbReference type="EMBL" id="KEY71901.1"/>
    </source>
</evidence>
<dbReference type="SUPFAM" id="SSF48113">
    <property type="entry name" value="Heme-dependent peroxidases"/>
    <property type="match status" value="1"/>
</dbReference>
<name>A0A084B2X2_STACB</name>
<feature type="disulfide bond" evidence="11">
    <location>
        <begin position="96"/>
        <end position="350"/>
    </location>
</feature>
<accession>A0A084B2X2</accession>
<dbReference type="GO" id="GO:0000302">
    <property type="term" value="P:response to reactive oxygen species"/>
    <property type="evidence" value="ECO:0007669"/>
    <property type="project" value="TreeGrafter"/>
</dbReference>
<feature type="signal peptide" evidence="12">
    <location>
        <begin position="1"/>
        <end position="20"/>
    </location>
</feature>
<keyword evidence="12" id="KW-0732">Signal</keyword>
<evidence type="ECO:0000256" key="12">
    <source>
        <dbReference type="RuleBase" id="RU363051"/>
    </source>
</evidence>
<feature type="active site" description="Proton acceptor" evidence="8">
    <location>
        <position position="130"/>
    </location>
</feature>
<dbReference type="PANTHER" id="PTHR31356:SF66">
    <property type="entry name" value="CATALASE-PEROXIDASE"/>
    <property type="match status" value="1"/>
</dbReference>
<feature type="binding site" evidence="9">
    <location>
        <position position="148"/>
    </location>
    <ligand>
        <name>Ca(2+)</name>
        <dbReference type="ChEBI" id="CHEBI:29108"/>
        <label>1</label>
    </ligand>
</feature>
<dbReference type="PROSITE" id="PS50873">
    <property type="entry name" value="PEROXIDASE_4"/>
    <property type="match status" value="1"/>
</dbReference>
<reference evidence="15 16" key="1">
    <citation type="journal article" date="2014" name="BMC Genomics">
        <title>Comparative genome sequencing reveals chemotype-specific gene clusters in the toxigenic black mold Stachybotrys.</title>
        <authorList>
            <person name="Semeiks J."/>
            <person name="Borek D."/>
            <person name="Otwinowski Z."/>
            <person name="Grishin N.V."/>
        </authorList>
    </citation>
    <scope>NUCLEOTIDE SEQUENCE [LARGE SCALE GENOMIC DNA]</scope>
    <source>
        <strain evidence="16">CBS 109288 / IBT 7711</strain>
    </source>
</reference>
<dbReference type="Gene3D" id="1.10.420.10">
    <property type="entry name" value="Peroxidase, domain 2"/>
    <property type="match status" value="1"/>
</dbReference>
<dbReference type="InterPro" id="IPR010255">
    <property type="entry name" value="Haem_peroxidase_sf"/>
</dbReference>
<dbReference type="PRINTS" id="PR00462">
    <property type="entry name" value="LIGNINASE"/>
</dbReference>
<feature type="binding site" evidence="9">
    <location>
        <position position="280"/>
    </location>
    <ligand>
        <name>Ca(2+)</name>
        <dbReference type="ChEBI" id="CHEBI:29108"/>
        <label>2</label>
    </ligand>
</feature>
<dbReference type="EC" id="1.11.1.-" evidence="12"/>
<feature type="site" description="Transition state stabilizer" evidence="10">
    <location>
        <position position="126"/>
    </location>
</feature>
<keyword evidence="16" id="KW-1185">Reference proteome</keyword>
<dbReference type="GO" id="GO:0046872">
    <property type="term" value="F:metal ion binding"/>
    <property type="evidence" value="ECO:0007669"/>
    <property type="project" value="UniProtKB-UniRule"/>
</dbReference>
<dbReference type="InterPro" id="IPR019794">
    <property type="entry name" value="Peroxidases_AS"/>
</dbReference>
<feature type="binding site" evidence="9">
    <location>
        <position position="144"/>
    </location>
    <ligand>
        <name>Ca(2+)</name>
        <dbReference type="ChEBI" id="CHEBI:29108"/>
        <label>1</label>
    </ligand>
</feature>
<evidence type="ECO:0000256" key="8">
    <source>
        <dbReference type="PIRSR" id="PIRSR601621-1"/>
    </source>
</evidence>
<dbReference type="PRINTS" id="PR00458">
    <property type="entry name" value="PEROXIDASE"/>
</dbReference>
<comment type="similarity">
    <text evidence="1 12">Belongs to the peroxidase family. Ligninase subfamily.</text>
</comment>
<evidence type="ECO:0000256" key="2">
    <source>
        <dbReference type="ARBA" id="ARBA00022559"/>
    </source>
</evidence>
<feature type="binding site" description="axial binding residue" evidence="9">
    <location>
        <position position="255"/>
    </location>
    <ligand>
        <name>heme b</name>
        <dbReference type="ChEBI" id="CHEBI:60344"/>
    </ligand>
    <ligandPart>
        <name>Fe</name>
        <dbReference type="ChEBI" id="CHEBI:18248"/>
    </ligandPart>
</feature>
<dbReference type="InterPro" id="IPR002016">
    <property type="entry name" value="Haem_peroxidase"/>
</dbReference>
<evidence type="ECO:0000256" key="13">
    <source>
        <dbReference type="SAM" id="MobiDB-lite"/>
    </source>
</evidence>
<feature type="chain" id="PRO_5006985919" description="Peroxidase" evidence="12">
    <location>
        <begin position="21"/>
        <end position="402"/>
    </location>
</feature>
<dbReference type="Proteomes" id="UP000028045">
    <property type="component" value="Unassembled WGS sequence"/>
</dbReference>
<dbReference type="AlphaFoldDB" id="A0A084B2X2"/>
<sequence length="402" mass="44294">MRSFPLLSTALLAWIDMGFAYPGMGQQLEELSKIDKRQLNNELIGDLLTLTDDELTPTGAEIKLILTNQVPPQHHNIAYEDPVPEKDTPACAQDTCCIWWYIAQEMAEAMVGNAPRCNKLARASARLGFHDAGSWSKSTGPTGGADGSIVFAHECEDRIENNGLQEVCAQMRTWYSKYQSYGVSMADLIQMGANVATVVCPNGPRIRSFVGRIDNPNPAPTGNLPEITHSVDHLLALFQDKTITPNQLVALVGAHTTAQQRFVDTTRAGDPLDRTPGVWDGGFYGEVVNPNSPPRVFKFPTDIALSTDPRTSSEWQNFVPRSPAWNGAYARAYVRVSLLGVYNINDLTECTKVLPFPNSSFFPIPDDVEMEDFLRSAPNQEASDALERGDLLPGFEAHHKTE</sequence>
<dbReference type="GO" id="GO:0042744">
    <property type="term" value="P:hydrogen peroxide catabolic process"/>
    <property type="evidence" value="ECO:0007669"/>
    <property type="project" value="TreeGrafter"/>
</dbReference>
<keyword evidence="3 9" id="KW-0349">Heme</keyword>
<evidence type="ECO:0000313" key="16">
    <source>
        <dbReference type="Proteomes" id="UP000028045"/>
    </source>
</evidence>
<evidence type="ECO:0000256" key="11">
    <source>
        <dbReference type="PIRSR" id="PIRSR601621-4"/>
    </source>
</evidence>
<evidence type="ECO:0000256" key="3">
    <source>
        <dbReference type="ARBA" id="ARBA00022617"/>
    </source>
</evidence>
<dbReference type="Gene3D" id="1.10.520.10">
    <property type="match status" value="1"/>
</dbReference>
<protein>
    <recommendedName>
        <fullName evidence="12">Peroxidase</fullName>
        <ecNumber evidence="12">1.11.1.-</ecNumber>
    </recommendedName>
</protein>
<dbReference type="HOGENOM" id="CLU_041038_1_0_1"/>
<keyword evidence="5 12" id="KW-0560">Oxidoreductase</keyword>
<organism evidence="15 16">
    <name type="scientific">Stachybotrys chartarum (strain CBS 109288 / IBT 7711)</name>
    <name type="common">Toxic black mold</name>
    <name type="synonym">Stilbospora chartarum</name>
    <dbReference type="NCBI Taxonomy" id="1280523"/>
    <lineage>
        <taxon>Eukaryota</taxon>
        <taxon>Fungi</taxon>
        <taxon>Dikarya</taxon>
        <taxon>Ascomycota</taxon>
        <taxon>Pezizomycotina</taxon>
        <taxon>Sordariomycetes</taxon>
        <taxon>Hypocreomycetidae</taxon>
        <taxon>Hypocreales</taxon>
        <taxon>Stachybotryaceae</taxon>
        <taxon>Stachybotrys</taxon>
    </lineage>
</organism>
<evidence type="ECO:0000259" key="14">
    <source>
        <dbReference type="PROSITE" id="PS50873"/>
    </source>
</evidence>
<feature type="binding site" evidence="9">
    <location>
        <position position="131"/>
    </location>
    <ligand>
        <name>Ca(2+)</name>
        <dbReference type="ChEBI" id="CHEBI:29108"/>
        <label>1</label>
    </ligand>
</feature>
<comment type="cofactor">
    <cofactor evidence="9">
        <name>heme b</name>
        <dbReference type="ChEBI" id="CHEBI:60344"/>
    </cofactor>
    <text evidence="9">Binds 1 heme b (iron(II)-protoporphyrin IX) group per subunit.</text>
</comment>
<evidence type="ECO:0000256" key="7">
    <source>
        <dbReference type="ARBA" id="ARBA00023180"/>
    </source>
</evidence>
<evidence type="ECO:0000256" key="1">
    <source>
        <dbReference type="ARBA" id="ARBA00006089"/>
    </source>
</evidence>
<keyword evidence="6 9" id="KW-0408">Iron</keyword>
<evidence type="ECO:0000256" key="6">
    <source>
        <dbReference type="ARBA" id="ARBA00023004"/>
    </source>
</evidence>